<dbReference type="Proteomes" id="UP000789860">
    <property type="component" value="Unassembled WGS sequence"/>
</dbReference>
<dbReference type="EMBL" id="CAJVPM010007542">
    <property type="protein sequence ID" value="CAG8546800.1"/>
    <property type="molecule type" value="Genomic_DNA"/>
</dbReference>
<keyword evidence="2" id="KW-1185">Reference proteome</keyword>
<sequence>MSTLRTLRSRRCYNNIRSNRERRRNNPYASVAAVDQMEFPPEYREFVEQILFGSP</sequence>
<comment type="caution">
    <text evidence="1">The sequence shown here is derived from an EMBL/GenBank/DDBJ whole genome shotgun (WGS) entry which is preliminary data.</text>
</comment>
<gene>
    <name evidence="1" type="ORF">SCALOS_LOCUS5041</name>
</gene>
<name>A0ACA9LRM6_9GLOM</name>
<proteinExistence type="predicted"/>
<evidence type="ECO:0000313" key="1">
    <source>
        <dbReference type="EMBL" id="CAG8546800.1"/>
    </source>
</evidence>
<accession>A0ACA9LRM6</accession>
<organism evidence="1 2">
    <name type="scientific">Scutellospora calospora</name>
    <dbReference type="NCBI Taxonomy" id="85575"/>
    <lineage>
        <taxon>Eukaryota</taxon>
        <taxon>Fungi</taxon>
        <taxon>Fungi incertae sedis</taxon>
        <taxon>Mucoromycota</taxon>
        <taxon>Glomeromycotina</taxon>
        <taxon>Glomeromycetes</taxon>
        <taxon>Diversisporales</taxon>
        <taxon>Gigasporaceae</taxon>
        <taxon>Scutellospora</taxon>
    </lineage>
</organism>
<evidence type="ECO:0000313" key="2">
    <source>
        <dbReference type="Proteomes" id="UP000789860"/>
    </source>
</evidence>
<feature type="non-terminal residue" evidence="1">
    <location>
        <position position="55"/>
    </location>
</feature>
<protein>
    <submittedName>
        <fullName evidence="1">2157_t:CDS:1</fullName>
    </submittedName>
</protein>
<reference evidence="1" key="1">
    <citation type="submission" date="2021-06" db="EMBL/GenBank/DDBJ databases">
        <authorList>
            <person name="Kallberg Y."/>
            <person name="Tangrot J."/>
            <person name="Rosling A."/>
        </authorList>
    </citation>
    <scope>NUCLEOTIDE SEQUENCE</scope>
    <source>
        <strain evidence="1">AU212A</strain>
    </source>
</reference>